<dbReference type="RefSeq" id="WP_070561183.1">
    <property type="nucleotide sequence ID" value="NZ_CP068089.1"/>
</dbReference>
<protein>
    <submittedName>
        <fullName evidence="1">Uncharacterized protein</fullName>
    </submittedName>
</protein>
<organism evidence="1 2">
    <name type="scientific">Sphingobacterium multivorum</name>
    <dbReference type="NCBI Taxonomy" id="28454"/>
    <lineage>
        <taxon>Bacteria</taxon>
        <taxon>Pseudomonadati</taxon>
        <taxon>Bacteroidota</taxon>
        <taxon>Sphingobacteriia</taxon>
        <taxon>Sphingobacteriales</taxon>
        <taxon>Sphingobacteriaceae</taxon>
        <taxon>Sphingobacterium</taxon>
    </lineage>
</organism>
<dbReference type="InterPro" id="IPR046233">
    <property type="entry name" value="DUF6266"/>
</dbReference>
<dbReference type="Proteomes" id="UP000251241">
    <property type="component" value="Unassembled WGS sequence"/>
</dbReference>
<dbReference type="GeneID" id="97180229"/>
<accession>A0A2X2JK93</accession>
<dbReference type="AlphaFoldDB" id="A0A2X2JK93"/>
<name>A0A2X2JK93_SPHMU</name>
<dbReference type="EMBL" id="UAUU01000011">
    <property type="protein sequence ID" value="SPZ94627.1"/>
    <property type="molecule type" value="Genomic_DNA"/>
</dbReference>
<gene>
    <name evidence="1" type="ORF">NCTC11343_05437</name>
</gene>
<evidence type="ECO:0000313" key="2">
    <source>
        <dbReference type="Proteomes" id="UP000251241"/>
    </source>
</evidence>
<proteinExistence type="predicted"/>
<sequence>MLVISEFKKQVTDPTRREAAQERFRLARRFLNPLYPLIRKGFAHSKCTVQAAFGRAMSHTLTNVIQGEYPDFEVVPALAKISNGMLSPLAVNTCVRTSNTIQLSWDVTESNIKDYNQWDDQVILCAYDIIGEQAAINEQQVLRKDLQMTIELPSILHDRPVHLYLFLHDRDENLYSRSQYLGLF</sequence>
<reference evidence="1 2" key="1">
    <citation type="submission" date="2018-06" db="EMBL/GenBank/DDBJ databases">
        <authorList>
            <consortium name="Pathogen Informatics"/>
            <person name="Doyle S."/>
        </authorList>
    </citation>
    <scope>NUCLEOTIDE SEQUENCE [LARGE SCALE GENOMIC DNA]</scope>
    <source>
        <strain evidence="1 2">NCTC11343</strain>
    </source>
</reference>
<dbReference type="Pfam" id="PF19781">
    <property type="entry name" value="DUF6266"/>
    <property type="match status" value="1"/>
</dbReference>
<evidence type="ECO:0000313" key="1">
    <source>
        <dbReference type="EMBL" id="SPZ94627.1"/>
    </source>
</evidence>